<sequence length="23" mass="2602">PLEHSQQSPLYDDPGGVPFQWFG</sequence>
<dbReference type="AlphaFoldDB" id="A0A5J4TP52"/>
<organism evidence="2 3">
    <name type="scientific">Streblomastix strix</name>
    <dbReference type="NCBI Taxonomy" id="222440"/>
    <lineage>
        <taxon>Eukaryota</taxon>
        <taxon>Metamonada</taxon>
        <taxon>Preaxostyla</taxon>
        <taxon>Oxymonadida</taxon>
        <taxon>Streblomastigidae</taxon>
        <taxon>Streblomastix</taxon>
    </lineage>
</organism>
<accession>A0A5J4TP52</accession>
<evidence type="ECO:0000313" key="3">
    <source>
        <dbReference type="Proteomes" id="UP000324800"/>
    </source>
</evidence>
<feature type="non-terminal residue" evidence="2">
    <location>
        <position position="1"/>
    </location>
</feature>
<gene>
    <name evidence="2" type="ORF">EZS28_045291</name>
</gene>
<comment type="caution">
    <text evidence="2">The sequence shown here is derived from an EMBL/GenBank/DDBJ whole genome shotgun (WGS) entry which is preliminary data.</text>
</comment>
<name>A0A5J4TP52_9EUKA</name>
<evidence type="ECO:0000313" key="2">
    <source>
        <dbReference type="EMBL" id="KAA6359181.1"/>
    </source>
</evidence>
<reference evidence="2 3" key="1">
    <citation type="submission" date="2019-03" db="EMBL/GenBank/DDBJ databases">
        <title>Single cell metagenomics reveals metabolic interactions within the superorganism composed of flagellate Streblomastix strix and complex community of Bacteroidetes bacteria on its surface.</title>
        <authorList>
            <person name="Treitli S.C."/>
            <person name="Kolisko M."/>
            <person name="Husnik F."/>
            <person name="Keeling P."/>
            <person name="Hampl V."/>
        </authorList>
    </citation>
    <scope>NUCLEOTIDE SEQUENCE [LARGE SCALE GENOMIC DNA]</scope>
    <source>
        <strain evidence="2">ST1C</strain>
    </source>
</reference>
<protein>
    <submittedName>
        <fullName evidence="2">Uncharacterized protein</fullName>
    </submittedName>
</protein>
<evidence type="ECO:0000256" key="1">
    <source>
        <dbReference type="SAM" id="MobiDB-lite"/>
    </source>
</evidence>
<proteinExistence type="predicted"/>
<dbReference type="EMBL" id="SNRW01028784">
    <property type="protein sequence ID" value="KAA6359181.1"/>
    <property type="molecule type" value="Genomic_DNA"/>
</dbReference>
<feature type="region of interest" description="Disordered" evidence="1">
    <location>
        <begin position="1"/>
        <end position="23"/>
    </location>
</feature>
<dbReference type="Proteomes" id="UP000324800">
    <property type="component" value="Unassembled WGS sequence"/>
</dbReference>